<protein>
    <submittedName>
        <fullName evidence="1">Uncharacterized protein</fullName>
    </submittedName>
</protein>
<reference evidence="1 2" key="1">
    <citation type="submission" date="2014-02" db="EMBL/GenBank/DDBJ databases">
        <title>Comparative genomics and transcriptomics to identify genetic mechanisms underlying the emergence of carbapenem resistant Acinetobacter baumannii (CRAb).</title>
        <authorList>
            <person name="Harris A.D."/>
            <person name="Johnson K.J."/>
            <person name="George J."/>
            <person name="Shefchek K."/>
            <person name="Daugherty S.C."/>
            <person name="Parankush S."/>
            <person name="Sadzewicz L."/>
            <person name="Tallon L."/>
            <person name="Sengamalay N."/>
            <person name="Hazen T.H."/>
            <person name="Rasko D.A."/>
        </authorList>
    </citation>
    <scope>NUCLEOTIDE SEQUENCE [LARGE SCALE GENOMIC DNA]</scope>
    <source>
        <strain evidence="1 2">625974</strain>
    </source>
</reference>
<dbReference type="PATRIC" id="fig|1310607.3.peg.3790"/>
<gene>
    <name evidence="1" type="ORF">J506_3923</name>
</gene>
<evidence type="ECO:0000313" key="2">
    <source>
        <dbReference type="Proteomes" id="UP000021108"/>
    </source>
</evidence>
<organism evidence="1 2">
    <name type="scientific">Acinetobacter baumannii 625974</name>
    <dbReference type="NCBI Taxonomy" id="1310607"/>
    <lineage>
        <taxon>Bacteria</taxon>
        <taxon>Pseudomonadati</taxon>
        <taxon>Pseudomonadota</taxon>
        <taxon>Gammaproteobacteria</taxon>
        <taxon>Moraxellales</taxon>
        <taxon>Moraxellaceae</taxon>
        <taxon>Acinetobacter</taxon>
        <taxon>Acinetobacter calcoaceticus/baumannii complex</taxon>
    </lineage>
</organism>
<dbReference type="AlphaFoldDB" id="A0A009QC39"/>
<name>A0A009QC39_ACIBA</name>
<dbReference type="Proteomes" id="UP000021108">
    <property type="component" value="Unassembled WGS sequence"/>
</dbReference>
<comment type="caution">
    <text evidence="1">The sequence shown here is derived from an EMBL/GenBank/DDBJ whole genome shotgun (WGS) entry which is preliminary data.</text>
</comment>
<evidence type="ECO:0000313" key="1">
    <source>
        <dbReference type="EMBL" id="EXC04225.1"/>
    </source>
</evidence>
<sequence>MSLIYDTLTKLLKLSTNGVNKDVVDIFLEITAICFEKRFKKVERVT</sequence>
<accession>A0A009QC39</accession>
<dbReference type="EMBL" id="JEXD01000070">
    <property type="protein sequence ID" value="EXC04225.1"/>
    <property type="molecule type" value="Genomic_DNA"/>
</dbReference>
<proteinExistence type="predicted"/>